<keyword evidence="1" id="KW-0472">Membrane</keyword>
<accession>A0ABX7K9P1</accession>
<evidence type="ECO:0000256" key="1">
    <source>
        <dbReference type="SAM" id="Phobius"/>
    </source>
</evidence>
<dbReference type="RefSeq" id="WP_157935718.1">
    <property type="nucleotide sequence ID" value="NZ_CP061510.1"/>
</dbReference>
<keyword evidence="1" id="KW-1133">Transmembrane helix</keyword>
<protein>
    <submittedName>
        <fullName evidence="2">Uncharacterized protein</fullName>
    </submittedName>
</protein>
<feature type="transmembrane region" description="Helical" evidence="1">
    <location>
        <begin position="6"/>
        <end position="26"/>
    </location>
</feature>
<sequence>MNIGLIEVIAGIAVMITLYLVPAVLARRVAHGEARFDKNGKLIDDE</sequence>
<keyword evidence="1" id="KW-0812">Transmembrane</keyword>
<dbReference type="EMBL" id="CP061510">
    <property type="protein sequence ID" value="QSB44553.1"/>
    <property type="molecule type" value="Genomic_DNA"/>
</dbReference>
<reference evidence="2 3" key="1">
    <citation type="submission" date="2020-09" db="EMBL/GenBank/DDBJ databases">
        <title>Complete genome sequence of altererythrobacter flavus SS-21NJ, isolated from Dongying oil sludge in Shandong province.</title>
        <authorList>
            <person name="Sun S."/>
            <person name="Zhang Z."/>
        </authorList>
    </citation>
    <scope>NUCLEOTIDE SEQUENCE [LARGE SCALE GENOMIC DNA]</scope>
    <source>
        <strain evidence="2 3">SS-21NJ</strain>
    </source>
</reference>
<name>A0ABX7K9P1_9SPHN</name>
<organism evidence="2 3">
    <name type="scientific">Tsuneonella flava</name>
    <dbReference type="NCBI Taxonomy" id="2055955"/>
    <lineage>
        <taxon>Bacteria</taxon>
        <taxon>Pseudomonadati</taxon>
        <taxon>Pseudomonadota</taxon>
        <taxon>Alphaproteobacteria</taxon>
        <taxon>Sphingomonadales</taxon>
        <taxon>Erythrobacteraceae</taxon>
        <taxon>Tsuneonella</taxon>
    </lineage>
</organism>
<gene>
    <name evidence="2" type="ORF">IDJ81_14875</name>
</gene>
<evidence type="ECO:0000313" key="3">
    <source>
        <dbReference type="Proteomes" id="UP000663637"/>
    </source>
</evidence>
<keyword evidence="3" id="KW-1185">Reference proteome</keyword>
<dbReference type="Proteomes" id="UP000663637">
    <property type="component" value="Chromosome"/>
</dbReference>
<evidence type="ECO:0000313" key="2">
    <source>
        <dbReference type="EMBL" id="QSB44553.1"/>
    </source>
</evidence>
<proteinExistence type="predicted"/>